<evidence type="ECO:0000313" key="2">
    <source>
        <dbReference type="Proteomes" id="UP000316181"/>
    </source>
</evidence>
<accession>A0A542SN91</accession>
<evidence type="ECO:0000313" key="1">
    <source>
        <dbReference type="EMBL" id="TQK76090.1"/>
    </source>
</evidence>
<dbReference type="EMBL" id="VFNV01000001">
    <property type="protein sequence ID" value="TQK76090.1"/>
    <property type="molecule type" value="Genomic_DNA"/>
</dbReference>
<name>A0A542SN91_9MICO</name>
<organism evidence="1 2">
    <name type="scientific">Rarobacter incanus</name>
    <dbReference type="NCBI Taxonomy" id="153494"/>
    <lineage>
        <taxon>Bacteria</taxon>
        <taxon>Bacillati</taxon>
        <taxon>Actinomycetota</taxon>
        <taxon>Actinomycetes</taxon>
        <taxon>Micrococcales</taxon>
        <taxon>Rarobacteraceae</taxon>
        <taxon>Rarobacter</taxon>
    </lineage>
</organism>
<dbReference type="OrthoDB" id="4762866at2"/>
<protein>
    <submittedName>
        <fullName evidence="1">Uncharacterized protein</fullName>
    </submittedName>
</protein>
<dbReference type="AlphaFoldDB" id="A0A542SN91"/>
<sequence>MTRPEQSARPGAQLTALLDAFGVTPRAYPLTEPTVVATKSHETLAAIGRAAGLTQEQMEALDAAAGAGGGAKRSTVRPTFAPGPATFAGIDLIQPDQRSCVPTCLAVLMLTTNPVFAAWIATGRGEPSFASGRGALAERARESGSQRWSAAVAHLARAATKRGPVRVWPHAWGVAPWDAARVASTPGRRYCSRMVNDLDASARERAGRAIERAVSRSKPVIAYAGGDSRDGYGSAVPRHAVLLAPASDPFRGPLVFEPAAGRIFATTWDALAGPTLARELFGGWSHLTWLVLPRT</sequence>
<comment type="caution">
    <text evidence="1">The sequence shown here is derived from an EMBL/GenBank/DDBJ whole genome shotgun (WGS) entry which is preliminary data.</text>
</comment>
<keyword evidence="2" id="KW-1185">Reference proteome</keyword>
<reference evidence="1 2" key="1">
    <citation type="submission" date="2019-06" db="EMBL/GenBank/DDBJ databases">
        <title>Sequencing the genomes of 1000 actinobacteria strains.</title>
        <authorList>
            <person name="Klenk H.-P."/>
        </authorList>
    </citation>
    <scope>NUCLEOTIDE SEQUENCE [LARGE SCALE GENOMIC DNA]</scope>
    <source>
        <strain evidence="1 2">DSM 10596</strain>
    </source>
</reference>
<proteinExistence type="predicted"/>
<gene>
    <name evidence="1" type="ORF">FB389_0748</name>
</gene>
<dbReference type="Proteomes" id="UP000316181">
    <property type="component" value="Unassembled WGS sequence"/>
</dbReference>
<dbReference type="RefSeq" id="WP_142111419.1">
    <property type="nucleotide sequence ID" value="NZ_BAAATB010000002.1"/>
</dbReference>